<dbReference type="Pfam" id="PF12705">
    <property type="entry name" value="PDDEXK_1"/>
    <property type="match status" value="1"/>
</dbReference>
<feature type="non-terminal residue" evidence="2">
    <location>
        <position position="43"/>
    </location>
</feature>
<dbReference type="InterPro" id="IPR038726">
    <property type="entry name" value="PDDEXK_AddAB-type"/>
</dbReference>
<feature type="domain" description="PD-(D/E)XK endonuclease-like" evidence="1">
    <location>
        <begin position="10"/>
        <end position="43"/>
    </location>
</feature>
<sequence length="43" mass="5279">MLKVRTTERRTFKRCRRKWQYSYVEGLEPIRRSSPLWVGTAVH</sequence>
<proteinExistence type="predicted"/>
<protein>
    <recommendedName>
        <fullName evidence="1">PD-(D/E)XK endonuclease-like domain-containing protein</fullName>
    </recommendedName>
</protein>
<organism evidence="2">
    <name type="scientific">marine sediment metagenome</name>
    <dbReference type="NCBI Taxonomy" id="412755"/>
    <lineage>
        <taxon>unclassified sequences</taxon>
        <taxon>metagenomes</taxon>
        <taxon>ecological metagenomes</taxon>
    </lineage>
</organism>
<dbReference type="EMBL" id="LAZR01003972">
    <property type="protein sequence ID" value="KKN12991.1"/>
    <property type="molecule type" value="Genomic_DNA"/>
</dbReference>
<accession>A0A0F9QII9</accession>
<comment type="caution">
    <text evidence="2">The sequence shown here is derived from an EMBL/GenBank/DDBJ whole genome shotgun (WGS) entry which is preliminary data.</text>
</comment>
<reference evidence="2" key="1">
    <citation type="journal article" date="2015" name="Nature">
        <title>Complex archaea that bridge the gap between prokaryotes and eukaryotes.</title>
        <authorList>
            <person name="Spang A."/>
            <person name="Saw J.H."/>
            <person name="Jorgensen S.L."/>
            <person name="Zaremba-Niedzwiedzka K."/>
            <person name="Martijn J."/>
            <person name="Lind A.E."/>
            <person name="van Eijk R."/>
            <person name="Schleper C."/>
            <person name="Guy L."/>
            <person name="Ettema T.J."/>
        </authorList>
    </citation>
    <scope>NUCLEOTIDE SEQUENCE</scope>
</reference>
<evidence type="ECO:0000259" key="1">
    <source>
        <dbReference type="Pfam" id="PF12705"/>
    </source>
</evidence>
<name>A0A0F9QII9_9ZZZZ</name>
<gene>
    <name evidence="2" type="ORF">LCGC14_1011130</name>
</gene>
<dbReference type="AlphaFoldDB" id="A0A0F9QII9"/>
<evidence type="ECO:0000313" key="2">
    <source>
        <dbReference type="EMBL" id="KKN12991.1"/>
    </source>
</evidence>